<gene>
    <name evidence="3" type="ORF">K431DRAFT_281785</name>
</gene>
<reference evidence="3" key="1">
    <citation type="journal article" date="2020" name="Stud. Mycol.">
        <title>101 Dothideomycetes genomes: a test case for predicting lifestyles and emergence of pathogens.</title>
        <authorList>
            <person name="Haridas S."/>
            <person name="Albert R."/>
            <person name="Binder M."/>
            <person name="Bloem J."/>
            <person name="Labutti K."/>
            <person name="Salamov A."/>
            <person name="Andreopoulos B."/>
            <person name="Baker S."/>
            <person name="Barry K."/>
            <person name="Bills G."/>
            <person name="Bluhm B."/>
            <person name="Cannon C."/>
            <person name="Castanera R."/>
            <person name="Culley D."/>
            <person name="Daum C."/>
            <person name="Ezra D."/>
            <person name="Gonzalez J."/>
            <person name="Henrissat B."/>
            <person name="Kuo A."/>
            <person name="Liang C."/>
            <person name="Lipzen A."/>
            <person name="Lutzoni F."/>
            <person name="Magnuson J."/>
            <person name="Mondo S."/>
            <person name="Nolan M."/>
            <person name="Ohm R."/>
            <person name="Pangilinan J."/>
            <person name="Park H.-J."/>
            <person name="Ramirez L."/>
            <person name="Alfaro M."/>
            <person name="Sun H."/>
            <person name="Tritt A."/>
            <person name="Yoshinaga Y."/>
            <person name="Zwiers L.-H."/>
            <person name="Turgeon B."/>
            <person name="Goodwin S."/>
            <person name="Spatafora J."/>
            <person name="Crous P."/>
            <person name="Grigoriev I."/>
        </authorList>
    </citation>
    <scope>NUCLEOTIDE SEQUENCE</scope>
    <source>
        <strain evidence="3">CBS 116435</strain>
    </source>
</reference>
<proteinExistence type="predicted"/>
<feature type="compositionally biased region" description="Polar residues" evidence="2">
    <location>
        <begin position="350"/>
        <end position="360"/>
    </location>
</feature>
<comment type="caution">
    <text evidence="3">The sequence shown here is derived from an EMBL/GenBank/DDBJ whole genome shotgun (WGS) entry which is preliminary data.</text>
</comment>
<feature type="compositionally biased region" description="Polar residues" evidence="2">
    <location>
        <begin position="181"/>
        <end position="201"/>
    </location>
</feature>
<feature type="region of interest" description="Disordered" evidence="2">
    <location>
        <begin position="180"/>
        <end position="227"/>
    </location>
</feature>
<feature type="region of interest" description="Disordered" evidence="2">
    <location>
        <begin position="325"/>
        <end position="500"/>
    </location>
</feature>
<keyword evidence="4" id="KW-1185">Reference proteome</keyword>
<evidence type="ECO:0000256" key="1">
    <source>
        <dbReference type="SAM" id="Coils"/>
    </source>
</evidence>
<dbReference type="AlphaFoldDB" id="A0A9P4UQR8"/>
<dbReference type="OrthoDB" id="5343576at2759"/>
<evidence type="ECO:0000313" key="4">
    <source>
        <dbReference type="Proteomes" id="UP000799441"/>
    </source>
</evidence>
<evidence type="ECO:0000256" key="2">
    <source>
        <dbReference type="SAM" id="MobiDB-lite"/>
    </source>
</evidence>
<dbReference type="Proteomes" id="UP000799441">
    <property type="component" value="Unassembled WGS sequence"/>
</dbReference>
<accession>A0A9P4UQR8</accession>
<dbReference type="EMBL" id="MU003770">
    <property type="protein sequence ID" value="KAF2724827.1"/>
    <property type="molecule type" value="Genomic_DNA"/>
</dbReference>
<keyword evidence="1" id="KW-0175">Coiled coil</keyword>
<feature type="compositionally biased region" description="Basic and acidic residues" evidence="2">
    <location>
        <begin position="386"/>
        <end position="399"/>
    </location>
</feature>
<evidence type="ECO:0000313" key="3">
    <source>
        <dbReference type="EMBL" id="KAF2724827.1"/>
    </source>
</evidence>
<sequence>MEHLNTSALVAQLVTGFEDLQNEYRQLSGLNEVLEKKLQTAREQYNELAKSHGIDRASTPPLSLSSSTKAVKTELTDPGLVSDILAQHGSSTAAESVRLAQIAVDQIRSRSACSGVKIWSGPSADNPEAATCGMPSITESPLEQDFTVEGVPSKLECPFASMANKKLSSHAASIVSRYNHRNSTGTGSVTGNYSSSGSAISRINGRDSLAHRRQSRQSRRTSALPDPIKAEICGLSDHSNAIETAGPPIFISDEDAKQDDNGVCPIRFLNQHSPEEIATYFENHKHELPRSHEVCVKRYQSNEESIKELDAKYGNLASMLQGLGQKHQPMLPDDPQEDEEGGEPQLDQESPSNAQITQWAQDVKGKAPAAIPPPPLDDVELEDEDRQPHFDRPLREIRVGESPSRPWGYNIPSKYLERRASADNSQAVADLPRSPALNDTAETQKDAAIPNAPDEEQPKGKCPFGFDAKEKVPDVAAEGLSQPTHHTSQDLDEAQRQSTLSLPQATQEVKHLSPVFAGSPRDLLPEKGQPRVIFAGPVFFGYSADDAAKLLKEVGLSINH</sequence>
<protein>
    <submittedName>
        <fullName evidence="3">Uncharacterized protein</fullName>
    </submittedName>
</protein>
<name>A0A9P4UQR8_9PEZI</name>
<organism evidence="3 4">
    <name type="scientific">Polychaeton citri CBS 116435</name>
    <dbReference type="NCBI Taxonomy" id="1314669"/>
    <lineage>
        <taxon>Eukaryota</taxon>
        <taxon>Fungi</taxon>
        <taxon>Dikarya</taxon>
        <taxon>Ascomycota</taxon>
        <taxon>Pezizomycotina</taxon>
        <taxon>Dothideomycetes</taxon>
        <taxon>Dothideomycetidae</taxon>
        <taxon>Capnodiales</taxon>
        <taxon>Capnodiaceae</taxon>
        <taxon>Polychaeton</taxon>
    </lineage>
</organism>
<feature type="coiled-coil region" evidence="1">
    <location>
        <begin position="17"/>
        <end position="51"/>
    </location>
</feature>